<feature type="non-terminal residue" evidence="1">
    <location>
        <position position="1"/>
    </location>
</feature>
<dbReference type="Gene3D" id="3.30.420.10">
    <property type="entry name" value="Ribonuclease H-like superfamily/Ribonuclease H"/>
    <property type="match status" value="1"/>
</dbReference>
<organism evidence="1 2">
    <name type="scientific">Staurois parvus</name>
    <dbReference type="NCBI Taxonomy" id="386267"/>
    <lineage>
        <taxon>Eukaryota</taxon>
        <taxon>Metazoa</taxon>
        <taxon>Chordata</taxon>
        <taxon>Craniata</taxon>
        <taxon>Vertebrata</taxon>
        <taxon>Euteleostomi</taxon>
        <taxon>Amphibia</taxon>
        <taxon>Batrachia</taxon>
        <taxon>Anura</taxon>
        <taxon>Neobatrachia</taxon>
        <taxon>Ranoidea</taxon>
        <taxon>Ranidae</taxon>
        <taxon>Staurois</taxon>
    </lineage>
</organism>
<sequence>AHDEKEEDYWDCVLWSDEKINVLGTDGFKTEYKEKWGILKRQVEHHSPTSIQALKEVVLEEWKKIDVAACRQLVDSMPRRLGAVLTNCGGLTKY</sequence>
<evidence type="ECO:0000313" key="2">
    <source>
        <dbReference type="Proteomes" id="UP001162483"/>
    </source>
</evidence>
<reference evidence="1" key="1">
    <citation type="submission" date="2023-05" db="EMBL/GenBank/DDBJ databases">
        <authorList>
            <person name="Stuckert A."/>
        </authorList>
    </citation>
    <scope>NUCLEOTIDE SEQUENCE</scope>
</reference>
<dbReference type="InterPro" id="IPR036397">
    <property type="entry name" value="RNaseH_sf"/>
</dbReference>
<evidence type="ECO:0000313" key="1">
    <source>
        <dbReference type="EMBL" id="CAI9589033.1"/>
    </source>
</evidence>
<dbReference type="EMBL" id="CATNWA010016018">
    <property type="protein sequence ID" value="CAI9589033.1"/>
    <property type="molecule type" value="Genomic_DNA"/>
</dbReference>
<accession>A0ABN9EW73</accession>
<keyword evidence="2" id="KW-1185">Reference proteome</keyword>
<comment type="caution">
    <text evidence="1">The sequence shown here is derived from an EMBL/GenBank/DDBJ whole genome shotgun (WGS) entry which is preliminary data.</text>
</comment>
<gene>
    <name evidence="1" type="ORF">SPARVUS_LOCUS10834101</name>
</gene>
<name>A0ABN9EW73_9NEOB</name>
<proteinExistence type="predicted"/>
<dbReference type="Proteomes" id="UP001162483">
    <property type="component" value="Unassembled WGS sequence"/>
</dbReference>
<protein>
    <submittedName>
        <fullName evidence="1">Uncharacterized protein</fullName>
    </submittedName>
</protein>